<dbReference type="Proteomes" id="UP000011087">
    <property type="component" value="Unassembled WGS sequence"/>
</dbReference>
<evidence type="ECO:0000259" key="3">
    <source>
        <dbReference type="PROSITE" id="PS50106"/>
    </source>
</evidence>
<evidence type="ECO:0000313" key="5">
    <source>
        <dbReference type="EnsemblProtists" id="EKX46670"/>
    </source>
</evidence>
<feature type="domain" description="PH" evidence="2">
    <location>
        <begin position="23"/>
        <end position="128"/>
    </location>
</feature>
<dbReference type="AlphaFoldDB" id="L1JEZ1"/>
<dbReference type="Gene3D" id="2.30.42.10">
    <property type="match status" value="1"/>
</dbReference>
<dbReference type="RefSeq" id="XP_005833650.1">
    <property type="nucleotide sequence ID" value="XM_005833593.1"/>
</dbReference>
<reference evidence="4 6" key="1">
    <citation type="journal article" date="2012" name="Nature">
        <title>Algal genomes reveal evolutionary mosaicism and the fate of nucleomorphs.</title>
        <authorList>
            <consortium name="DOE Joint Genome Institute"/>
            <person name="Curtis B.A."/>
            <person name="Tanifuji G."/>
            <person name="Burki F."/>
            <person name="Gruber A."/>
            <person name="Irimia M."/>
            <person name="Maruyama S."/>
            <person name="Arias M.C."/>
            <person name="Ball S.G."/>
            <person name="Gile G.H."/>
            <person name="Hirakawa Y."/>
            <person name="Hopkins J.F."/>
            <person name="Kuo A."/>
            <person name="Rensing S.A."/>
            <person name="Schmutz J."/>
            <person name="Symeonidi A."/>
            <person name="Elias M."/>
            <person name="Eveleigh R.J."/>
            <person name="Herman E.K."/>
            <person name="Klute M.J."/>
            <person name="Nakayama T."/>
            <person name="Obornik M."/>
            <person name="Reyes-Prieto A."/>
            <person name="Armbrust E.V."/>
            <person name="Aves S.J."/>
            <person name="Beiko R.G."/>
            <person name="Coutinho P."/>
            <person name="Dacks J.B."/>
            <person name="Durnford D.G."/>
            <person name="Fast N.M."/>
            <person name="Green B.R."/>
            <person name="Grisdale C.J."/>
            <person name="Hempel F."/>
            <person name="Henrissat B."/>
            <person name="Hoppner M.P."/>
            <person name="Ishida K."/>
            <person name="Kim E."/>
            <person name="Koreny L."/>
            <person name="Kroth P.G."/>
            <person name="Liu Y."/>
            <person name="Malik S.B."/>
            <person name="Maier U.G."/>
            <person name="McRose D."/>
            <person name="Mock T."/>
            <person name="Neilson J.A."/>
            <person name="Onodera N.T."/>
            <person name="Poole A.M."/>
            <person name="Pritham E.J."/>
            <person name="Richards T.A."/>
            <person name="Rocap G."/>
            <person name="Roy S.W."/>
            <person name="Sarai C."/>
            <person name="Schaack S."/>
            <person name="Shirato S."/>
            <person name="Slamovits C.H."/>
            <person name="Spencer D.F."/>
            <person name="Suzuki S."/>
            <person name="Worden A.Z."/>
            <person name="Zauner S."/>
            <person name="Barry K."/>
            <person name="Bell C."/>
            <person name="Bharti A.K."/>
            <person name="Crow J.A."/>
            <person name="Grimwood J."/>
            <person name="Kramer R."/>
            <person name="Lindquist E."/>
            <person name="Lucas S."/>
            <person name="Salamov A."/>
            <person name="McFadden G.I."/>
            <person name="Lane C.E."/>
            <person name="Keeling P.J."/>
            <person name="Gray M.W."/>
            <person name="Grigoriev I.V."/>
            <person name="Archibald J.M."/>
        </authorList>
    </citation>
    <scope>NUCLEOTIDE SEQUENCE</scope>
    <source>
        <strain evidence="4 6">CCMP2712</strain>
    </source>
</reference>
<dbReference type="PROSITE" id="PS50003">
    <property type="entry name" value="PH_DOMAIN"/>
    <property type="match status" value="1"/>
</dbReference>
<proteinExistence type="predicted"/>
<sequence>MCSQTRLMYVQALVDQLLLREGRVLKKGWLTFYDLTQTHGEKRFFVLRDKSFLYFEDESVQDQGTRLFSLKGLKISYQPSRNIRLGENDYSIRSGFLAQDKNMRGLEFECEDDHDAGRWVQALCSIESVQLLSSVPEFSEEGVRREEEDVQGQGVASSQRYPHESEYGGGKNYVSAPYIGGKSIFEPQVLFEKDATKSDSEWRCWPSGPLPPNERIIGSDQNMCSWSADEGVRVDATETNGRVGIGIGLKQAHQGVEISEGKFGVQISEISSGGTAEAARQEGKLRVGDYIISVDGWSCAQRHTSEVAEKLSGQEGTSVEVTVARLVGPHRLWAQPNWWLQLGVVRFKCTLRRARMKPPRQGGQD</sequence>
<protein>
    <recommendedName>
        <fullName evidence="7">PH domain-containing protein</fullName>
    </recommendedName>
</protein>
<dbReference type="SMART" id="SM00233">
    <property type="entry name" value="PH"/>
    <property type="match status" value="1"/>
</dbReference>
<accession>L1JEZ1</accession>
<dbReference type="Gene3D" id="2.30.29.30">
    <property type="entry name" value="Pleckstrin-homology domain (PH domain)/Phosphotyrosine-binding domain (PTB)"/>
    <property type="match status" value="1"/>
</dbReference>
<dbReference type="EMBL" id="JH992993">
    <property type="protein sequence ID" value="EKX46670.1"/>
    <property type="molecule type" value="Genomic_DNA"/>
</dbReference>
<name>L1JEZ1_GUITC</name>
<feature type="region of interest" description="Disordered" evidence="1">
    <location>
        <begin position="144"/>
        <end position="167"/>
    </location>
</feature>
<evidence type="ECO:0008006" key="7">
    <source>
        <dbReference type="Google" id="ProtNLM"/>
    </source>
</evidence>
<dbReference type="SUPFAM" id="SSF50156">
    <property type="entry name" value="PDZ domain-like"/>
    <property type="match status" value="1"/>
</dbReference>
<dbReference type="OrthoDB" id="2187496at2759"/>
<dbReference type="GeneID" id="17303429"/>
<dbReference type="PROSITE" id="PS50106">
    <property type="entry name" value="PDZ"/>
    <property type="match status" value="1"/>
</dbReference>
<dbReference type="InterPro" id="IPR001478">
    <property type="entry name" value="PDZ"/>
</dbReference>
<evidence type="ECO:0000313" key="6">
    <source>
        <dbReference type="Proteomes" id="UP000011087"/>
    </source>
</evidence>
<reference evidence="5" key="3">
    <citation type="submission" date="2016-03" db="UniProtKB">
        <authorList>
            <consortium name="EnsemblProtists"/>
        </authorList>
    </citation>
    <scope>IDENTIFICATION</scope>
</reference>
<evidence type="ECO:0000256" key="1">
    <source>
        <dbReference type="SAM" id="MobiDB-lite"/>
    </source>
</evidence>
<dbReference type="InterPro" id="IPR036034">
    <property type="entry name" value="PDZ_sf"/>
</dbReference>
<evidence type="ECO:0000259" key="2">
    <source>
        <dbReference type="PROSITE" id="PS50003"/>
    </source>
</evidence>
<evidence type="ECO:0000313" key="4">
    <source>
        <dbReference type="EMBL" id="EKX46670.1"/>
    </source>
</evidence>
<feature type="domain" description="PDZ" evidence="3">
    <location>
        <begin position="231"/>
        <end position="327"/>
    </location>
</feature>
<dbReference type="InterPro" id="IPR001849">
    <property type="entry name" value="PH_domain"/>
</dbReference>
<dbReference type="SMART" id="SM00228">
    <property type="entry name" value="PDZ"/>
    <property type="match status" value="1"/>
</dbReference>
<dbReference type="PaxDb" id="55529-EKX46670"/>
<dbReference type="Pfam" id="PF17820">
    <property type="entry name" value="PDZ_6"/>
    <property type="match status" value="1"/>
</dbReference>
<organism evidence="4">
    <name type="scientific">Guillardia theta (strain CCMP2712)</name>
    <name type="common">Cryptophyte</name>
    <dbReference type="NCBI Taxonomy" id="905079"/>
    <lineage>
        <taxon>Eukaryota</taxon>
        <taxon>Cryptophyceae</taxon>
        <taxon>Pyrenomonadales</taxon>
        <taxon>Geminigeraceae</taxon>
        <taxon>Guillardia</taxon>
    </lineage>
</organism>
<dbReference type="EnsemblProtists" id="EKX46670">
    <property type="protein sequence ID" value="EKX46670"/>
    <property type="gene ID" value="GUITHDRAFT_107453"/>
</dbReference>
<gene>
    <name evidence="4" type="ORF">GUITHDRAFT_107453</name>
</gene>
<dbReference type="CDD" id="cd00821">
    <property type="entry name" value="PH"/>
    <property type="match status" value="1"/>
</dbReference>
<dbReference type="InterPro" id="IPR041489">
    <property type="entry name" value="PDZ_6"/>
</dbReference>
<dbReference type="InterPro" id="IPR011993">
    <property type="entry name" value="PH-like_dom_sf"/>
</dbReference>
<dbReference type="HOGENOM" id="CLU_759617_0_0_1"/>
<keyword evidence="6" id="KW-1185">Reference proteome</keyword>
<reference evidence="6" key="2">
    <citation type="submission" date="2012-11" db="EMBL/GenBank/DDBJ databases">
        <authorList>
            <person name="Kuo A."/>
            <person name="Curtis B.A."/>
            <person name="Tanifuji G."/>
            <person name="Burki F."/>
            <person name="Gruber A."/>
            <person name="Irimia M."/>
            <person name="Maruyama S."/>
            <person name="Arias M.C."/>
            <person name="Ball S.G."/>
            <person name="Gile G.H."/>
            <person name="Hirakawa Y."/>
            <person name="Hopkins J.F."/>
            <person name="Rensing S.A."/>
            <person name="Schmutz J."/>
            <person name="Symeonidi A."/>
            <person name="Elias M."/>
            <person name="Eveleigh R.J."/>
            <person name="Herman E.K."/>
            <person name="Klute M.J."/>
            <person name="Nakayama T."/>
            <person name="Obornik M."/>
            <person name="Reyes-Prieto A."/>
            <person name="Armbrust E.V."/>
            <person name="Aves S.J."/>
            <person name="Beiko R.G."/>
            <person name="Coutinho P."/>
            <person name="Dacks J.B."/>
            <person name="Durnford D.G."/>
            <person name="Fast N.M."/>
            <person name="Green B.R."/>
            <person name="Grisdale C."/>
            <person name="Hempe F."/>
            <person name="Henrissat B."/>
            <person name="Hoppner M.P."/>
            <person name="Ishida K.-I."/>
            <person name="Kim E."/>
            <person name="Koreny L."/>
            <person name="Kroth P.G."/>
            <person name="Liu Y."/>
            <person name="Malik S.-B."/>
            <person name="Maier U.G."/>
            <person name="McRose D."/>
            <person name="Mock T."/>
            <person name="Neilson J.A."/>
            <person name="Onodera N.T."/>
            <person name="Poole A.M."/>
            <person name="Pritham E.J."/>
            <person name="Richards T.A."/>
            <person name="Rocap G."/>
            <person name="Roy S.W."/>
            <person name="Sarai C."/>
            <person name="Schaack S."/>
            <person name="Shirato S."/>
            <person name="Slamovits C.H."/>
            <person name="Spencer D.F."/>
            <person name="Suzuki S."/>
            <person name="Worden A.Z."/>
            <person name="Zauner S."/>
            <person name="Barry K."/>
            <person name="Bell C."/>
            <person name="Bharti A.K."/>
            <person name="Crow J.A."/>
            <person name="Grimwood J."/>
            <person name="Kramer R."/>
            <person name="Lindquist E."/>
            <person name="Lucas S."/>
            <person name="Salamov A."/>
            <person name="McFadden G.I."/>
            <person name="Lane C.E."/>
            <person name="Keeling P.J."/>
            <person name="Gray M.W."/>
            <person name="Grigoriev I.V."/>
            <person name="Archibald J.M."/>
        </authorList>
    </citation>
    <scope>NUCLEOTIDE SEQUENCE</scope>
    <source>
        <strain evidence="6">CCMP2712</strain>
    </source>
</reference>
<dbReference type="Pfam" id="PF00169">
    <property type="entry name" value="PH"/>
    <property type="match status" value="1"/>
</dbReference>
<dbReference type="SUPFAM" id="SSF50729">
    <property type="entry name" value="PH domain-like"/>
    <property type="match status" value="1"/>
</dbReference>
<dbReference type="KEGG" id="gtt:GUITHDRAFT_107453"/>